<dbReference type="CDD" id="cd03216">
    <property type="entry name" value="ABC_Carb_Monos_I"/>
    <property type="match status" value="1"/>
</dbReference>
<evidence type="ECO:0000256" key="2">
    <source>
        <dbReference type="ARBA" id="ARBA00022448"/>
    </source>
</evidence>
<feature type="domain" description="ABC transporter" evidence="9">
    <location>
        <begin position="257"/>
        <end position="501"/>
    </location>
</feature>
<dbReference type="GO" id="GO:0005524">
    <property type="term" value="F:ATP binding"/>
    <property type="evidence" value="ECO:0007669"/>
    <property type="project" value="UniProtKB-KW"/>
</dbReference>
<dbReference type="PANTHER" id="PTHR43790">
    <property type="entry name" value="CARBOHYDRATE TRANSPORT ATP-BINDING PROTEIN MG119-RELATED"/>
    <property type="match status" value="1"/>
</dbReference>
<dbReference type="AlphaFoldDB" id="A0AAW7ZCQ4"/>
<comment type="caution">
    <text evidence="10">The sequence shown here is derived from an EMBL/GenBank/DDBJ whole genome shotgun (WGS) entry which is preliminary data.</text>
</comment>
<dbReference type="InterPro" id="IPR017871">
    <property type="entry name" value="ABC_transporter-like_CS"/>
</dbReference>
<reference evidence="10" key="2">
    <citation type="submission" date="2023-03" db="EMBL/GenBank/DDBJ databases">
        <authorList>
            <person name="Zhang Z."/>
        </authorList>
    </citation>
    <scope>NUCLEOTIDE SEQUENCE</scope>
    <source>
        <strain evidence="10">DSA</strain>
    </source>
</reference>
<keyword evidence="5" id="KW-0547">Nucleotide-binding</keyword>
<keyword evidence="2" id="KW-0813">Transport</keyword>
<keyword evidence="4" id="KW-0677">Repeat</keyword>
<comment type="subcellular location">
    <subcellularLocation>
        <location evidence="1">Cell membrane</location>
        <topology evidence="1">Peripheral membrane protein</topology>
    </subcellularLocation>
</comment>
<dbReference type="FunFam" id="3.40.50.300:FF:000127">
    <property type="entry name" value="Ribose import ATP-binding protein RbsA"/>
    <property type="match status" value="1"/>
</dbReference>
<evidence type="ECO:0000256" key="5">
    <source>
        <dbReference type="ARBA" id="ARBA00022741"/>
    </source>
</evidence>
<organism evidence="10 11">
    <name type="scientific">Desulforamulus aquiferis</name>
    <dbReference type="NCBI Taxonomy" id="1397668"/>
    <lineage>
        <taxon>Bacteria</taxon>
        <taxon>Bacillati</taxon>
        <taxon>Bacillota</taxon>
        <taxon>Clostridia</taxon>
        <taxon>Eubacteriales</taxon>
        <taxon>Peptococcaceae</taxon>
        <taxon>Desulforamulus</taxon>
    </lineage>
</organism>
<reference evidence="10" key="1">
    <citation type="journal article" date="2023" name="J. Hazard. Mater.">
        <title>Anaerobic biodegradation of pyrene and benzo[a]pyrene by a new sulfate-reducing Desulforamulus aquiferis strain DSA.</title>
        <authorList>
            <person name="Zhang Z."/>
            <person name="Sun J."/>
            <person name="Gong X."/>
            <person name="Wang C."/>
            <person name="Wang H."/>
        </authorList>
    </citation>
    <scope>NUCLEOTIDE SEQUENCE</scope>
    <source>
        <strain evidence="10">DSA</strain>
    </source>
</reference>
<dbReference type="Pfam" id="PF00005">
    <property type="entry name" value="ABC_tran"/>
    <property type="match status" value="2"/>
</dbReference>
<dbReference type="GO" id="GO:0016887">
    <property type="term" value="F:ATP hydrolysis activity"/>
    <property type="evidence" value="ECO:0007669"/>
    <property type="project" value="InterPro"/>
</dbReference>
<dbReference type="SMART" id="SM00382">
    <property type="entry name" value="AAA"/>
    <property type="match status" value="2"/>
</dbReference>
<evidence type="ECO:0000256" key="8">
    <source>
        <dbReference type="ARBA" id="ARBA00023136"/>
    </source>
</evidence>
<dbReference type="PROSITE" id="PS00211">
    <property type="entry name" value="ABC_TRANSPORTER_1"/>
    <property type="match status" value="1"/>
</dbReference>
<keyword evidence="7" id="KW-1278">Translocase</keyword>
<name>A0AAW7ZCQ4_9FIRM</name>
<dbReference type="InterPro" id="IPR027417">
    <property type="entry name" value="P-loop_NTPase"/>
</dbReference>
<keyword evidence="11" id="KW-1185">Reference proteome</keyword>
<dbReference type="PANTHER" id="PTHR43790:SF9">
    <property type="entry name" value="GALACTOFURANOSE TRANSPORTER ATP-BINDING PROTEIN YTFR"/>
    <property type="match status" value="1"/>
</dbReference>
<dbReference type="InterPro" id="IPR003593">
    <property type="entry name" value="AAA+_ATPase"/>
</dbReference>
<sequence>MSDVVNTILEMKDIKKVFPGVVALAGVNLKLDKGRVLGLLGENGAGKSTLMKILAGSYKPDGGDIFINGEKTDIKGVLDAKRLGISIIYQELSLCPNLTVAENIFAMNEPVRFGLIDDNEMNRKTKELFEELEIDICPTVMVKELSISSQQMVEIAKAVSVKPQIIIMDEPTSALSSKETETLFKIIRKFKDEGTSIIYISHRMEEIFAITDLVSVLRDGQYIGTVETGHTSVEELIKMMVGRDMDKVYPHKDFKYIRDEKLLELKAYTKKKYYHDINLFVRPGEILGLYGLMGSGRTEIVKGIFGILKKDSGEMYMHGKKVSINDPFDAIENNIAFVTEDRKNEGLVLTASVYENVSMANISKFLNRFRLINEKQEVATTEKHIKDLKIKTPGVYQTVNKLSGGNQQKVVLSKWFEIEPELLILDEPTRGIDVGAKYEIYKLMIELAQRGVGIIMISSELPEILNVSDRLLVINEQRIIAELDPKETSQEEIMTYITRRGETSGPSA</sequence>
<keyword evidence="3" id="KW-1003">Cell membrane</keyword>
<evidence type="ECO:0000313" key="10">
    <source>
        <dbReference type="EMBL" id="MDO7786906.1"/>
    </source>
</evidence>
<feature type="domain" description="ABC transporter" evidence="9">
    <location>
        <begin position="9"/>
        <end position="244"/>
    </location>
</feature>
<proteinExistence type="predicted"/>
<evidence type="ECO:0000259" key="9">
    <source>
        <dbReference type="PROSITE" id="PS50893"/>
    </source>
</evidence>
<dbReference type="GO" id="GO:0005886">
    <property type="term" value="C:plasma membrane"/>
    <property type="evidence" value="ECO:0007669"/>
    <property type="project" value="UniProtKB-SubCell"/>
</dbReference>
<keyword evidence="6 10" id="KW-0067">ATP-binding</keyword>
<gene>
    <name evidence="10" type="ORF">P6N53_06685</name>
</gene>
<evidence type="ECO:0000256" key="4">
    <source>
        <dbReference type="ARBA" id="ARBA00022737"/>
    </source>
</evidence>
<dbReference type="CDD" id="cd03215">
    <property type="entry name" value="ABC_Carb_Monos_II"/>
    <property type="match status" value="1"/>
</dbReference>
<dbReference type="InterPro" id="IPR003439">
    <property type="entry name" value="ABC_transporter-like_ATP-bd"/>
</dbReference>
<protein>
    <submittedName>
        <fullName evidence="10">Sugar ABC transporter ATP-binding protein</fullName>
    </submittedName>
</protein>
<evidence type="ECO:0000256" key="3">
    <source>
        <dbReference type="ARBA" id="ARBA00022475"/>
    </source>
</evidence>
<evidence type="ECO:0000256" key="1">
    <source>
        <dbReference type="ARBA" id="ARBA00004202"/>
    </source>
</evidence>
<dbReference type="Gene3D" id="3.40.50.300">
    <property type="entry name" value="P-loop containing nucleotide triphosphate hydrolases"/>
    <property type="match status" value="2"/>
</dbReference>
<dbReference type="PROSITE" id="PS50893">
    <property type="entry name" value="ABC_TRANSPORTER_2"/>
    <property type="match status" value="2"/>
</dbReference>
<evidence type="ECO:0000256" key="7">
    <source>
        <dbReference type="ARBA" id="ARBA00022967"/>
    </source>
</evidence>
<dbReference type="EMBL" id="JARPTC010000009">
    <property type="protein sequence ID" value="MDO7786906.1"/>
    <property type="molecule type" value="Genomic_DNA"/>
</dbReference>
<accession>A0AAW7ZCQ4</accession>
<dbReference type="SUPFAM" id="SSF52540">
    <property type="entry name" value="P-loop containing nucleoside triphosphate hydrolases"/>
    <property type="match status" value="2"/>
</dbReference>
<dbReference type="Proteomes" id="UP001172911">
    <property type="component" value="Unassembled WGS sequence"/>
</dbReference>
<evidence type="ECO:0000313" key="11">
    <source>
        <dbReference type="Proteomes" id="UP001172911"/>
    </source>
</evidence>
<dbReference type="InterPro" id="IPR050107">
    <property type="entry name" value="ABC_carbohydrate_import_ATPase"/>
</dbReference>
<evidence type="ECO:0000256" key="6">
    <source>
        <dbReference type="ARBA" id="ARBA00022840"/>
    </source>
</evidence>
<keyword evidence="8" id="KW-0472">Membrane</keyword>